<dbReference type="AlphaFoldDB" id="A0A423SAZ4"/>
<protein>
    <submittedName>
        <fullName evidence="1">Uncharacterized protein</fullName>
    </submittedName>
</protein>
<comment type="caution">
    <text evidence="1">The sequence shown here is derived from an EMBL/GenBank/DDBJ whole genome shotgun (WGS) entry which is preliminary data.</text>
</comment>
<proteinExistence type="predicted"/>
<evidence type="ECO:0000313" key="2">
    <source>
        <dbReference type="Proteomes" id="UP000283509"/>
    </source>
</evidence>
<keyword evidence="2" id="KW-1185">Reference proteome</keyword>
<name>A0A423SAZ4_PENVA</name>
<evidence type="ECO:0000313" key="1">
    <source>
        <dbReference type="EMBL" id="ROT61382.1"/>
    </source>
</evidence>
<dbReference type="EMBL" id="QCYY01004197">
    <property type="protein sequence ID" value="ROT61382.1"/>
    <property type="molecule type" value="Genomic_DNA"/>
</dbReference>
<gene>
    <name evidence="1" type="ORF">C7M84_020845</name>
</gene>
<dbReference type="Proteomes" id="UP000283509">
    <property type="component" value="Unassembled WGS sequence"/>
</dbReference>
<reference evidence="1 2" key="2">
    <citation type="submission" date="2019-01" db="EMBL/GenBank/DDBJ databases">
        <title>The decoding of complex shrimp genome reveals the adaptation for benthos swimmer, frequently molting mechanism and breeding impact on genome.</title>
        <authorList>
            <person name="Sun Y."/>
            <person name="Gao Y."/>
            <person name="Yu Y."/>
        </authorList>
    </citation>
    <scope>NUCLEOTIDE SEQUENCE [LARGE SCALE GENOMIC DNA]</scope>
    <source>
        <tissue evidence="1">Muscle</tissue>
    </source>
</reference>
<accession>A0A423SAZ4</accession>
<reference evidence="1 2" key="1">
    <citation type="submission" date="2018-04" db="EMBL/GenBank/DDBJ databases">
        <authorList>
            <person name="Zhang X."/>
            <person name="Yuan J."/>
            <person name="Li F."/>
            <person name="Xiang J."/>
        </authorList>
    </citation>
    <scope>NUCLEOTIDE SEQUENCE [LARGE SCALE GENOMIC DNA]</scope>
    <source>
        <tissue evidence="1">Muscle</tissue>
    </source>
</reference>
<sequence>MQTSSHVEDLHMPLLVPTTDMPSVVLDSPSLVTVGCPLLLPFVPAPGVRDQHVPATLQVWPAELQTGASHCRGEGGALASSKSFVHHLYSHITCSACPPPSPFPLSPLLSSPLRPYHSYPSSLFSFVSSISSSASLLSRRPPLLSPLSPTPPSSVHRIIISHLICSSHLSLVSLSLSSSHLLSLFLVSLVCFSHSSLSVSRLSLFCLLSSLSLSHLQCSHLSPCRKLAHLFSPLFHFISPSSLSITYFSLSVDHKKYLIALSALRPNNLTPHSATHLRLCDRSLSPFRLSLHLSPLPLPHHSPSPSTLYFPCDFPSAHPLFFMSSPSPTTVRHPRPSSSFGTGGCFLSPVIICIPLPSAAASAHAHLSWSPSRWMNGAGQFSSG</sequence>
<organism evidence="1 2">
    <name type="scientific">Penaeus vannamei</name>
    <name type="common">Whiteleg shrimp</name>
    <name type="synonym">Litopenaeus vannamei</name>
    <dbReference type="NCBI Taxonomy" id="6689"/>
    <lineage>
        <taxon>Eukaryota</taxon>
        <taxon>Metazoa</taxon>
        <taxon>Ecdysozoa</taxon>
        <taxon>Arthropoda</taxon>
        <taxon>Crustacea</taxon>
        <taxon>Multicrustacea</taxon>
        <taxon>Malacostraca</taxon>
        <taxon>Eumalacostraca</taxon>
        <taxon>Eucarida</taxon>
        <taxon>Decapoda</taxon>
        <taxon>Dendrobranchiata</taxon>
        <taxon>Penaeoidea</taxon>
        <taxon>Penaeidae</taxon>
        <taxon>Penaeus</taxon>
    </lineage>
</organism>